<dbReference type="Proteomes" id="UP000091918">
    <property type="component" value="Unassembled WGS sequence"/>
</dbReference>
<dbReference type="EMBL" id="LGUA01000217">
    <property type="protein sequence ID" value="OAX83087.1"/>
    <property type="molecule type" value="Genomic_DNA"/>
</dbReference>
<keyword evidence="3" id="KW-1185">Reference proteome</keyword>
<dbReference type="SUPFAM" id="SSF81383">
    <property type="entry name" value="F-box domain"/>
    <property type="match status" value="1"/>
</dbReference>
<name>A0A1B7P2K7_9EURO</name>
<protein>
    <recommendedName>
        <fullName evidence="1">F-box domain-containing protein</fullName>
    </recommendedName>
</protein>
<sequence length="287" mass="32624">MNRHGILPSEPSAPVNKSGVVLAQDLAQQKAIPQRLKSSGPPSLLDLPSELHLQLMSWLNFRDLQMLRATNSYFRNLPSDVEIARIRRDYVADLVCAEMEEVTESATNAPSTFGNNTEYPTCFRSLTHPPSPQSLTCYSCLRRLPIHSFSSTQTTRRRAKGHADASKRFCANCALRLHKWEPGITLSFTYGEAVYCRRCRELKILRKGAVEWARIFGLCEGCRALLGIPAWHQHEAEGAQGFWYGAKELLDRTFAERGRGRESESEDMWEELREKIAKLRLSEELEV</sequence>
<feature type="domain" description="F-box" evidence="1">
    <location>
        <begin position="41"/>
        <end position="90"/>
    </location>
</feature>
<evidence type="ECO:0000313" key="3">
    <source>
        <dbReference type="Proteomes" id="UP000091918"/>
    </source>
</evidence>
<gene>
    <name evidence="2" type="ORF">ACJ72_02558</name>
</gene>
<dbReference type="AlphaFoldDB" id="A0A1B7P2K7"/>
<dbReference type="PROSITE" id="PS50181">
    <property type="entry name" value="FBOX"/>
    <property type="match status" value="1"/>
</dbReference>
<evidence type="ECO:0000313" key="2">
    <source>
        <dbReference type="EMBL" id="OAX83087.1"/>
    </source>
</evidence>
<dbReference type="InterPro" id="IPR001810">
    <property type="entry name" value="F-box_dom"/>
</dbReference>
<evidence type="ECO:0000259" key="1">
    <source>
        <dbReference type="PROSITE" id="PS50181"/>
    </source>
</evidence>
<reference evidence="2 3" key="1">
    <citation type="submission" date="2015-07" db="EMBL/GenBank/DDBJ databases">
        <title>Emmonsia species relationships and genome sequence.</title>
        <authorList>
            <person name="Cuomo C.A."/>
            <person name="Schwartz I.S."/>
            <person name="Kenyon C."/>
            <person name="de Hoog G.S."/>
            <person name="Govender N.P."/>
            <person name="Botha A."/>
            <person name="Moreno L."/>
            <person name="de Vries M."/>
            <person name="Munoz J.F."/>
            <person name="Stielow J.B."/>
        </authorList>
    </citation>
    <scope>NUCLEOTIDE SEQUENCE [LARGE SCALE GENOMIC DNA]</scope>
    <source>
        <strain evidence="2 3">CBS 136260</strain>
    </source>
</reference>
<organism evidence="2 3">
    <name type="scientific">Emergomyces africanus</name>
    <dbReference type="NCBI Taxonomy" id="1955775"/>
    <lineage>
        <taxon>Eukaryota</taxon>
        <taxon>Fungi</taxon>
        <taxon>Dikarya</taxon>
        <taxon>Ascomycota</taxon>
        <taxon>Pezizomycotina</taxon>
        <taxon>Eurotiomycetes</taxon>
        <taxon>Eurotiomycetidae</taxon>
        <taxon>Onygenales</taxon>
        <taxon>Ajellomycetaceae</taxon>
        <taxon>Emergomyces</taxon>
    </lineage>
</organism>
<proteinExistence type="predicted"/>
<dbReference type="OrthoDB" id="5281164at2759"/>
<comment type="caution">
    <text evidence="2">The sequence shown here is derived from an EMBL/GenBank/DDBJ whole genome shotgun (WGS) entry which is preliminary data.</text>
</comment>
<dbReference type="InterPro" id="IPR036047">
    <property type="entry name" value="F-box-like_dom_sf"/>
</dbReference>
<accession>A0A1B7P2K7</accession>